<evidence type="ECO:0000256" key="1">
    <source>
        <dbReference type="ARBA" id="ARBA00010617"/>
    </source>
</evidence>
<dbReference type="EMBL" id="ATNL01000006">
    <property type="protein sequence ID" value="KON74727.1"/>
    <property type="molecule type" value="Genomic_DNA"/>
</dbReference>
<feature type="region of interest" description="Disordered" evidence="2">
    <location>
        <begin position="161"/>
        <end position="182"/>
    </location>
</feature>
<sequence length="377" mass="40213">MSDTETVQGTRDRAGRVVVRRHAEVVAAAQDPGLFSSAASAHLQVPNGLDGAAHARARRLLDPFFAPDELAWLGPVLDDLAVGLVADVAGGAFDAVELGARYAVRAQSAWLGWPADLEADLLDWVAENRAATRSGDRAWTGRVAARFDRIVRGLLDARRAGATAGPATSGPERDDASATGGPDVTARLLAQQDDDGPAWTDEELVSILRNWTGGDLSSLALCAGVVVHWLAEHPAHQHHLRDAPDPALDAAVDEILRLDDPFVSNRRVATRDTVVAGCPVAAGEQVVLDWREANRDREAFDDPGAYDPEGHADRNLVYGTGPHVCPGRPLATLELRVLVRRLLRAGTVVHDDARPAERETAPVAGFRTVPVRVVAAP</sequence>
<comment type="similarity">
    <text evidence="1">Belongs to the cytochrome P450 family.</text>
</comment>
<dbReference type="Gene3D" id="1.10.630.10">
    <property type="entry name" value="Cytochrome P450"/>
    <property type="match status" value="1"/>
</dbReference>
<name>A0A0M0FBG2_CELCE</name>
<feature type="compositionally biased region" description="Low complexity" evidence="2">
    <location>
        <begin position="161"/>
        <end position="170"/>
    </location>
</feature>
<reference evidence="3 4" key="1">
    <citation type="journal article" date="2015" name="Sci. Rep.">
        <title>Functional and structural properties of a novel cellulosome-like multienzyme complex: efficient glycoside hydrolysis of water-insoluble 7-xylosyl-10-deacetylpaclitaxel.</title>
        <authorList>
            <person name="Dou T.Y."/>
            <person name="Luan H.W."/>
            <person name="Ge G.B."/>
            <person name="Dong M.M."/>
            <person name="Zou H.F."/>
            <person name="He Y.Q."/>
            <person name="Cui P."/>
            <person name="Wang J.Y."/>
            <person name="Hao D.C."/>
            <person name="Yang S.L."/>
            <person name="Yang L."/>
        </authorList>
    </citation>
    <scope>NUCLEOTIDE SEQUENCE [LARGE SCALE GENOMIC DNA]</scope>
    <source>
        <strain evidence="3 4">F16</strain>
    </source>
</reference>
<dbReference type="GO" id="GO:0020037">
    <property type="term" value="F:heme binding"/>
    <property type="evidence" value="ECO:0007669"/>
    <property type="project" value="InterPro"/>
</dbReference>
<keyword evidence="4" id="KW-1185">Reference proteome</keyword>
<dbReference type="Pfam" id="PF00067">
    <property type="entry name" value="p450"/>
    <property type="match status" value="1"/>
</dbReference>
<dbReference type="InterPro" id="IPR036396">
    <property type="entry name" value="Cyt_P450_sf"/>
</dbReference>
<dbReference type="AlphaFoldDB" id="A0A0M0FBG2"/>
<protein>
    <recommendedName>
        <fullName evidence="5">Cytochrome P450</fullName>
    </recommendedName>
</protein>
<evidence type="ECO:0000256" key="2">
    <source>
        <dbReference type="SAM" id="MobiDB-lite"/>
    </source>
</evidence>
<gene>
    <name evidence="3" type="ORF">M768_01975</name>
</gene>
<dbReference type="InterPro" id="IPR001128">
    <property type="entry name" value="Cyt_P450"/>
</dbReference>
<dbReference type="PANTHER" id="PTHR46696">
    <property type="entry name" value="P450, PUTATIVE (EUROFUNG)-RELATED"/>
    <property type="match status" value="1"/>
</dbReference>
<organism evidence="3 4">
    <name type="scientific">Cellulosimicrobium cellulans F16</name>
    <dbReference type="NCBI Taxonomy" id="1350482"/>
    <lineage>
        <taxon>Bacteria</taxon>
        <taxon>Bacillati</taxon>
        <taxon>Actinomycetota</taxon>
        <taxon>Actinomycetes</taxon>
        <taxon>Micrococcales</taxon>
        <taxon>Promicromonosporaceae</taxon>
        <taxon>Cellulosimicrobium</taxon>
    </lineage>
</organism>
<evidence type="ECO:0000313" key="4">
    <source>
        <dbReference type="Proteomes" id="UP000037387"/>
    </source>
</evidence>
<dbReference type="Proteomes" id="UP000037387">
    <property type="component" value="Unassembled WGS sequence"/>
</dbReference>
<evidence type="ECO:0000313" key="3">
    <source>
        <dbReference type="EMBL" id="KON74727.1"/>
    </source>
</evidence>
<evidence type="ECO:0008006" key="5">
    <source>
        <dbReference type="Google" id="ProtNLM"/>
    </source>
</evidence>
<dbReference type="PATRIC" id="fig|1350482.3.peg.379"/>
<dbReference type="SUPFAM" id="SSF48264">
    <property type="entry name" value="Cytochrome P450"/>
    <property type="match status" value="1"/>
</dbReference>
<dbReference type="PANTHER" id="PTHR46696:SF6">
    <property type="entry name" value="P450, PUTATIVE (EUROFUNG)-RELATED"/>
    <property type="match status" value="1"/>
</dbReference>
<dbReference type="GO" id="GO:0004497">
    <property type="term" value="F:monooxygenase activity"/>
    <property type="evidence" value="ECO:0007669"/>
    <property type="project" value="InterPro"/>
</dbReference>
<dbReference type="GO" id="GO:0005506">
    <property type="term" value="F:iron ion binding"/>
    <property type="evidence" value="ECO:0007669"/>
    <property type="project" value="InterPro"/>
</dbReference>
<accession>A0A0M0FBG2</accession>
<proteinExistence type="inferred from homology"/>
<dbReference type="GO" id="GO:0016705">
    <property type="term" value="F:oxidoreductase activity, acting on paired donors, with incorporation or reduction of molecular oxygen"/>
    <property type="evidence" value="ECO:0007669"/>
    <property type="project" value="InterPro"/>
</dbReference>
<comment type="caution">
    <text evidence="3">The sequence shown here is derived from an EMBL/GenBank/DDBJ whole genome shotgun (WGS) entry which is preliminary data.</text>
</comment>
<dbReference type="RefSeq" id="WP_053369301.1">
    <property type="nucleotide sequence ID" value="NZ_KQ435288.1"/>
</dbReference>